<dbReference type="RefSeq" id="WP_310408036.1">
    <property type="nucleotide sequence ID" value="NZ_JAVDWW010000014.1"/>
</dbReference>
<protein>
    <submittedName>
        <fullName evidence="1">Uncharacterized protein</fullName>
    </submittedName>
</protein>
<sequence>MAFDGAAAPVQGEIGGDGILVATQAADLITDLYAPHSGQSLFDSFSVGT</sequence>
<keyword evidence="2" id="KW-1185">Reference proteome</keyword>
<gene>
    <name evidence="1" type="ORF">J2W56_006460</name>
</gene>
<accession>A0ABU1XQ49</accession>
<name>A0ABU1XQ49_9NOCA</name>
<evidence type="ECO:0000313" key="1">
    <source>
        <dbReference type="EMBL" id="MDR7172694.1"/>
    </source>
</evidence>
<dbReference type="Proteomes" id="UP001251217">
    <property type="component" value="Unassembled WGS sequence"/>
</dbReference>
<comment type="caution">
    <text evidence="1">The sequence shown here is derived from an EMBL/GenBank/DDBJ whole genome shotgun (WGS) entry which is preliminary data.</text>
</comment>
<evidence type="ECO:0000313" key="2">
    <source>
        <dbReference type="Proteomes" id="UP001251217"/>
    </source>
</evidence>
<dbReference type="EMBL" id="JAVDWW010000014">
    <property type="protein sequence ID" value="MDR7172694.1"/>
    <property type="molecule type" value="Genomic_DNA"/>
</dbReference>
<reference evidence="1 2" key="1">
    <citation type="submission" date="2023-07" db="EMBL/GenBank/DDBJ databases">
        <title>Sorghum-associated microbial communities from plants grown in Nebraska, USA.</title>
        <authorList>
            <person name="Schachtman D."/>
        </authorList>
    </citation>
    <scope>NUCLEOTIDE SEQUENCE [LARGE SCALE GENOMIC DNA]</scope>
    <source>
        <strain evidence="1 2">4272</strain>
    </source>
</reference>
<organism evidence="1 2">
    <name type="scientific">Nocardia kruczakiae</name>
    <dbReference type="NCBI Taxonomy" id="261477"/>
    <lineage>
        <taxon>Bacteria</taxon>
        <taxon>Bacillati</taxon>
        <taxon>Actinomycetota</taxon>
        <taxon>Actinomycetes</taxon>
        <taxon>Mycobacteriales</taxon>
        <taxon>Nocardiaceae</taxon>
        <taxon>Nocardia</taxon>
    </lineage>
</organism>
<proteinExistence type="predicted"/>